<evidence type="ECO:0000313" key="2">
    <source>
        <dbReference type="EMBL" id="SJL12110.1"/>
    </source>
</evidence>
<dbReference type="AlphaFoldDB" id="A0A284RTQ3"/>
<accession>A0A284RTQ3</accession>
<feature type="compositionally biased region" description="Polar residues" evidence="1">
    <location>
        <begin position="1"/>
        <end position="14"/>
    </location>
</feature>
<dbReference type="OrthoDB" id="3066010at2759"/>
<organism evidence="2 3">
    <name type="scientific">Armillaria ostoyae</name>
    <name type="common">Armillaria root rot fungus</name>
    <dbReference type="NCBI Taxonomy" id="47428"/>
    <lineage>
        <taxon>Eukaryota</taxon>
        <taxon>Fungi</taxon>
        <taxon>Dikarya</taxon>
        <taxon>Basidiomycota</taxon>
        <taxon>Agaricomycotina</taxon>
        <taxon>Agaricomycetes</taxon>
        <taxon>Agaricomycetidae</taxon>
        <taxon>Agaricales</taxon>
        <taxon>Marasmiineae</taxon>
        <taxon>Physalacriaceae</taxon>
        <taxon>Armillaria</taxon>
    </lineage>
</organism>
<keyword evidence="3" id="KW-1185">Reference proteome</keyword>
<feature type="region of interest" description="Disordered" evidence="1">
    <location>
        <begin position="1"/>
        <end position="62"/>
    </location>
</feature>
<evidence type="ECO:0000256" key="1">
    <source>
        <dbReference type="SAM" id="MobiDB-lite"/>
    </source>
</evidence>
<dbReference type="Proteomes" id="UP000219338">
    <property type="component" value="Unassembled WGS sequence"/>
</dbReference>
<dbReference type="EMBL" id="FUEG01000016">
    <property type="protein sequence ID" value="SJL12110.1"/>
    <property type="molecule type" value="Genomic_DNA"/>
</dbReference>
<sequence>MSSPREPNEASSSKSKGKAVDPSEDLNISDGGGNADEANKDKEDMEPINEENAVQPPNPATSFKAKKVFGMHKVQPSVRRGNDPSNYEDIFPEDPMYAEMVPNARVWRTLLRLQRV</sequence>
<gene>
    <name evidence="2" type="ORF">ARMOST_15531</name>
</gene>
<evidence type="ECO:0000313" key="3">
    <source>
        <dbReference type="Proteomes" id="UP000219338"/>
    </source>
</evidence>
<protein>
    <submittedName>
        <fullName evidence="2">Uncharacterized protein</fullName>
    </submittedName>
</protein>
<proteinExistence type="predicted"/>
<reference evidence="3" key="1">
    <citation type="journal article" date="2017" name="Nat. Ecol. Evol.">
        <title>Genome expansion and lineage-specific genetic innovations in the forest pathogenic fungi Armillaria.</title>
        <authorList>
            <person name="Sipos G."/>
            <person name="Prasanna A.N."/>
            <person name="Walter M.C."/>
            <person name="O'Connor E."/>
            <person name="Balint B."/>
            <person name="Krizsan K."/>
            <person name="Kiss B."/>
            <person name="Hess J."/>
            <person name="Varga T."/>
            <person name="Slot J."/>
            <person name="Riley R."/>
            <person name="Boka B."/>
            <person name="Rigling D."/>
            <person name="Barry K."/>
            <person name="Lee J."/>
            <person name="Mihaltcheva S."/>
            <person name="LaButti K."/>
            <person name="Lipzen A."/>
            <person name="Waldron R."/>
            <person name="Moloney N.M."/>
            <person name="Sperisen C."/>
            <person name="Kredics L."/>
            <person name="Vagvoelgyi C."/>
            <person name="Patrignani A."/>
            <person name="Fitzpatrick D."/>
            <person name="Nagy I."/>
            <person name="Doyle S."/>
            <person name="Anderson J.B."/>
            <person name="Grigoriev I.V."/>
            <person name="Gueldener U."/>
            <person name="Muensterkoetter M."/>
            <person name="Nagy L.G."/>
        </authorList>
    </citation>
    <scope>NUCLEOTIDE SEQUENCE [LARGE SCALE GENOMIC DNA]</scope>
    <source>
        <strain evidence="3">C18/9</strain>
    </source>
</reference>
<name>A0A284RTQ3_ARMOS</name>